<feature type="non-terminal residue" evidence="1">
    <location>
        <position position="1"/>
    </location>
</feature>
<proteinExistence type="predicted"/>
<protein>
    <submittedName>
        <fullName evidence="1">Uncharacterized protein</fullName>
    </submittedName>
</protein>
<evidence type="ECO:0000313" key="1">
    <source>
        <dbReference type="EMBL" id="KAJ7023863.1"/>
    </source>
</evidence>
<accession>A0AAD6SA25</accession>
<evidence type="ECO:0000313" key="2">
    <source>
        <dbReference type="Proteomes" id="UP001218188"/>
    </source>
</evidence>
<dbReference type="Proteomes" id="UP001218188">
    <property type="component" value="Unassembled WGS sequence"/>
</dbReference>
<name>A0AAD6SA25_9AGAR</name>
<dbReference type="AlphaFoldDB" id="A0AAD6SA25"/>
<gene>
    <name evidence="1" type="ORF">C8F04DRAFT_906704</name>
</gene>
<organism evidence="1 2">
    <name type="scientific">Mycena alexandri</name>
    <dbReference type="NCBI Taxonomy" id="1745969"/>
    <lineage>
        <taxon>Eukaryota</taxon>
        <taxon>Fungi</taxon>
        <taxon>Dikarya</taxon>
        <taxon>Basidiomycota</taxon>
        <taxon>Agaricomycotina</taxon>
        <taxon>Agaricomycetes</taxon>
        <taxon>Agaricomycetidae</taxon>
        <taxon>Agaricales</taxon>
        <taxon>Marasmiineae</taxon>
        <taxon>Mycenaceae</taxon>
        <taxon>Mycena</taxon>
    </lineage>
</organism>
<sequence length="58" mass="6464">IHFVRQSVHNMPHLSPETIHVGPPGLHAQWTIECTIGNLGQEIKSHSQPYANLSERGL</sequence>
<dbReference type="EMBL" id="JARJCM010000180">
    <property type="protein sequence ID" value="KAJ7023863.1"/>
    <property type="molecule type" value="Genomic_DNA"/>
</dbReference>
<comment type="caution">
    <text evidence="1">The sequence shown here is derived from an EMBL/GenBank/DDBJ whole genome shotgun (WGS) entry which is preliminary data.</text>
</comment>
<reference evidence="1" key="1">
    <citation type="submission" date="2023-03" db="EMBL/GenBank/DDBJ databases">
        <title>Massive genome expansion in bonnet fungi (Mycena s.s.) driven by repeated elements and novel gene families across ecological guilds.</title>
        <authorList>
            <consortium name="Lawrence Berkeley National Laboratory"/>
            <person name="Harder C.B."/>
            <person name="Miyauchi S."/>
            <person name="Viragh M."/>
            <person name="Kuo A."/>
            <person name="Thoen E."/>
            <person name="Andreopoulos B."/>
            <person name="Lu D."/>
            <person name="Skrede I."/>
            <person name="Drula E."/>
            <person name="Henrissat B."/>
            <person name="Morin E."/>
            <person name="Kohler A."/>
            <person name="Barry K."/>
            <person name="LaButti K."/>
            <person name="Morin E."/>
            <person name="Salamov A."/>
            <person name="Lipzen A."/>
            <person name="Mereny Z."/>
            <person name="Hegedus B."/>
            <person name="Baldrian P."/>
            <person name="Stursova M."/>
            <person name="Weitz H."/>
            <person name="Taylor A."/>
            <person name="Grigoriev I.V."/>
            <person name="Nagy L.G."/>
            <person name="Martin F."/>
            <person name="Kauserud H."/>
        </authorList>
    </citation>
    <scope>NUCLEOTIDE SEQUENCE</scope>
    <source>
        <strain evidence="1">CBHHK200</strain>
    </source>
</reference>
<feature type="non-terminal residue" evidence="1">
    <location>
        <position position="58"/>
    </location>
</feature>
<keyword evidence="2" id="KW-1185">Reference proteome</keyword>